<feature type="chain" id="PRO_5006070051" evidence="1">
    <location>
        <begin position="20"/>
        <end position="94"/>
    </location>
</feature>
<evidence type="ECO:0000313" key="2">
    <source>
        <dbReference type="EMBL" id="JAI55469.1"/>
    </source>
</evidence>
<organism evidence="2">
    <name type="scientific">Rhodnius neglectus</name>
    <dbReference type="NCBI Taxonomy" id="72488"/>
    <lineage>
        <taxon>Eukaryota</taxon>
        <taxon>Metazoa</taxon>
        <taxon>Ecdysozoa</taxon>
        <taxon>Arthropoda</taxon>
        <taxon>Hexapoda</taxon>
        <taxon>Insecta</taxon>
        <taxon>Pterygota</taxon>
        <taxon>Neoptera</taxon>
        <taxon>Paraneoptera</taxon>
        <taxon>Hemiptera</taxon>
        <taxon>Heteroptera</taxon>
        <taxon>Panheteroptera</taxon>
        <taxon>Cimicomorpha</taxon>
        <taxon>Reduviidae</taxon>
        <taxon>Triatominae</taxon>
        <taxon>Rhodnius</taxon>
    </lineage>
</organism>
<proteinExistence type="evidence at transcript level"/>
<dbReference type="SUPFAM" id="SSF57095">
    <property type="entry name" value="Scorpion toxin-like"/>
    <property type="match status" value="1"/>
</dbReference>
<feature type="signal peptide" evidence="1">
    <location>
        <begin position="1"/>
        <end position="19"/>
    </location>
</feature>
<dbReference type="InterPro" id="IPR036574">
    <property type="entry name" value="Scorpion_toxin-like_sf"/>
</dbReference>
<dbReference type="GO" id="GO:0051707">
    <property type="term" value="P:response to other organism"/>
    <property type="evidence" value="ECO:0007669"/>
    <property type="project" value="UniProtKB-ARBA"/>
</dbReference>
<accession>A0A0P4VSM3</accession>
<name>A0A0P4VSM3_9HEMI</name>
<dbReference type="EMBL" id="GDKW01001126">
    <property type="protein sequence ID" value="JAI55469.1"/>
    <property type="molecule type" value="mRNA"/>
</dbReference>
<dbReference type="AlphaFoldDB" id="A0A0P4VSM3"/>
<reference evidence="2" key="1">
    <citation type="journal article" date="2016" name="PLoS Negl. Trop. Dis.">
        <title>A Deep Insight into the Sialome of Rhodnius neglectus, a Vector of Chagas Disease.</title>
        <authorList>
            <person name="Santiago P.B."/>
            <person name="Assumpcao T.C."/>
            <person name="Araujo C.N."/>
            <person name="Bastos I.M."/>
            <person name="Neves D."/>
            <person name="Silva I.G."/>
            <person name="Charneau S."/>
            <person name="Queiroz R.M."/>
            <person name="Raiol T."/>
            <person name="Oliveira J.V."/>
            <person name="Sousa M.V."/>
            <person name="Calvo E."/>
            <person name="Ribeiro J.M."/>
            <person name="Santana J.M."/>
        </authorList>
    </citation>
    <scope>NUCLEOTIDE SEQUENCE</scope>
    <source>
        <tissue evidence="2">Salivary glands</tissue>
    </source>
</reference>
<protein>
    <submittedName>
        <fullName evidence="2">Putative defensin</fullName>
    </submittedName>
</protein>
<evidence type="ECO:0000256" key="1">
    <source>
        <dbReference type="SAM" id="SignalP"/>
    </source>
</evidence>
<sequence>MNCIIALSVAVMLFAVVQSYPTVEDVQPIDDSLPMYGSHSAEFHHRQKRALCIPFGFSTSSCKSHCVHVAKEKGGRCFRNKCVCLPSHTPVTQF</sequence>
<keyword evidence="1" id="KW-0732">Signal</keyword>